<keyword evidence="4" id="KW-0949">S-adenosyl-L-methionine</keyword>
<dbReference type="EMBL" id="QWET01000002">
    <property type="protein sequence ID" value="RIH66497.1"/>
    <property type="molecule type" value="Genomic_DNA"/>
</dbReference>
<proteinExistence type="predicted"/>
<evidence type="ECO:0000256" key="10">
    <source>
        <dbReference type="ARBA" id="ARBA00023150"/>
    </source>
</evidence>
<accession>A0A399CZ26</accession>
<evidence type="ECO:0000256" key="12">
    <source>
        <dbReference type="ARBA" id="ARBA00048697"/>
    </source>
</evidence>
<dbReference type="PANTHER" id="PTHR22960:SF0">
    <property type="entry name" value="MOLYBDENUM COFACTOR BIOSYNTHESIS PROTEIN 1"/>
    <property type="match status" value="1"/>
</dbReference>
<dbReference type="CDD" id="cd01335">
    <property type="entry name" value="Radical_SAM"/>
    <property type="match status" value="1"/>
</dbReference>
<evidence type="ECO:0000256" key="6">
    <source>
        <dbReference type="ARBA" id="ARBA00022741"/>
    </source>
</evidence>
<comment type="cofactor">
    <cofactor evidence="1">
        <name>[4Fe-4S] cluster</name>
        <dbReference type="ChEBI" id="CHEBI:49883"/>
    </cofactor>
</comment>
<dbReference type="CDD" id="cd21117">
    <property type="entry name" value="Twitch_MoaA"/>
    <property type="match status" value="1"/>
</dbReference>
<dbReference type="OrthoDB" id="9763993at2"/>
<reference evidence="14 16" key="1">
    <citation type="journal article" date="2015" name="Int. J. Syst. Evol. Microbiol.">
        <title>Mariniphaga sediminis sp. nov., isolated from coastal sediment.</title>
        <authorList>
            <person name="Wang F.Q."/>
            <person name="Shen Q.Y."/>
            <person name="Chen G.J."/>
            <person name="Du Z.J."/>
        </authorList>
    </citation>
    <scope>NUCLEOTIDE SEQUENCE [LARGE SCALE GENOMIC DNA]</scope>
    <source>
        <strain evidence="14 16">SY21</strain>
    </source>
</reference>
<sequence length="326" mass="37216">MLLDQFGRIHNYLRISLTDNCNFRCSYCMPLGKIDFLSGEKLMQPHEIENIAKVFVRLGVTKIRLTGGEPLVRNGVEEIIRLLAPLPVELTLTTNGARVRNFIGLFKEAGIRSVNVSLDSLNPDTFIRIAQRDTFRQVWENILLLLENNIRVKLNTVAISGVIEKELFNFIDLTRRLPLHVRFIEFMPFAGNHWNSGKVITAGQMLKMAEQHYDLVKLKDEPHATAKKYKVIGFEGTIAFITTMSKHFCGECNRIRLTADGKVKNCIFGKEEVDILKEYRAGRPIEPLIRESIRGKHKIMGGQFMNGYKKVDPETIKNRSMIRIGG</sequence>
<keyword evidence="11" id="KW-0456">Lyase</keyword>
<dbReference type="SFLD" id="SFLDG01067">
    <property type="entry name" value="SPASM/twitch_domain_containing"/>
    <property type="match status" value="1"/>
</dbReference>
<dbReference type="SUPFAM" id="SSF102114">
    <property type="entry name" value="Radical SAM enzymes"/>
    <property type="match status" value="1"/>
</dbReference>
<feature type="domain" description="Radical SAM core" evidence="13">
    <location>
        <begin position="5"/>
        <end position="235"/>
    </location>
</feature>
<evidence type="ECO:0000313" key="14">
    <source>
        <dbReference type="EMBL" id="RIH64218.1"/>
    </source>
</evidence>
<organism evidence="14 16">
    <name type="scientific">Mariniphaga sediminis</name>
    <dbReference type="NCBI Taxonomy" id="1628158"/>
    <lineage>
        <taxon>Bacteria</taxon>
        <taxon>Pseudomonadati</taxon>
        <taxon>Bacteroidota</taxon>
        <taxon>Bacteroidia</taxon>
        <taxon>Marinilabiliales</taxon>
        <taxon>Prolixibacteraceae</taxon>
        <taxon>Mariniphaga</taxon>
    </lineage>
</organism>
<dbReference type="EMBL" id="QWET01000012">
    <property type="protein sequence ID" value="RIH64218.1"/>
    <property type="molecule type" value="Genomic_DNA"/>
</dbReference>
<dbReference type="PROSITE" id="PS51918">
    <property type="entry name" value="RADICAL_SAM"/>
    <property type="match status" value="1"/>
</dbReference>
<reference evidence="14" key="2">
    <citation type="submission" date="2018-08" db="EMBL/GenBank/DDBJ databases">
        <authorList>
            <person name="Ferrada E.E."/>
            <person name="Latorre B.A."/>
        </authorList>
    </citation>
    <scope>NUCLEOTIDE SEQUENCE</scope>
    <source>
        <strain evidence="14">SY21</strain>
    </source>
</reference>
<name>A0A399CZ26_9BACT</name>
<dbReference type="InterPro" id="IPR000385">
    <property type="entry name" value="MoaA_NifB_PqqE_Fe-S-bd_CS"/>
</dbReference>
<evidence type="ECO:0000256" key="5">
    <source>
        <dbReference type="ARBA" id="ARBA00022723"/>
    </source>
</evidence>
<keyword evidence="8" id="KW-0411">Iron-sulfur</keyword>
<gene>
    <name evidence="14" type="primary">moaA</name>
    <name evidence="15" type="ORF">D1164_02500</name>
    <name evidence="14" type="ORF">D1164_15450</name>
</gene>
<dbReference type="Pfam" id="PF04055">
    <property type="entry name" value="Radical_SAM"/>
    <property type="match status" value="1"/>
</dbReference>
<dbReference type="InterPro" id="IPR006638">
    <property type="entry name" value="Elp3/MiaA/NifB-like_rSAM"/>
</dbReference>
<dbReference type="GO" id="GO:0046872">
    <property type="term" value="F:metal ion binding"/>
    <property type="evidence" value="ECO:0007669"/>
    <property type="project" value="UniProtKB-KW"/>
</dbReference>
<dbReference type="InterPro" id="IPR013785">
    <property type="entry name" value="Aldolase_TIM"/>
</dbReference>
<dbReference type="RefSeq" id="WP_119348371.1">
    <property type="nucleotide sequence ID" value="NZ_QWET01000002.1"/>
</dbReference>
<dbReference type="Proteomes" id="UP000266441">
    <property type="component" value="Unassembled WGS sequence"/>
</dbReference>
<evidence type="ECO:0000313" key="15">
    <source>
        <dbReference type="EMBL" id="RIH66497.1"/>
    </source>
</evidence>
<dbReference type="NCBIfam" id="TIGR02666">
    <property type="entry name" value="moaA"/>
    <property type="match status" value="1"/>
</dbReference>
<dbReference type="GO" id="GO:0051539">
    <property type="term" value="F:4 iron, 4 sulfur cluster binding"/>
    <property type="evidence" value="ECO:0007669"/>
    <property type="project" value="UniProtKB-KW"/>
</dbReference>
<evidence type="ECO:0000256" key="11">
    <source>
        <dbReference type="ARBA" id="ARBA00023239"/>
    </source>
</evidence>
<dbReference type="AlphaFoldDB" id="A0A399CZ26"/>
<evidence type="ECO:0000256" key="3">
    <source>
        <dbReference type="ARBA" id="ARBA00022485"/>
    </source>
</evidence>
<evidence type="ECO:0000256" key="2">
    <source>
        <dbReference type="ARBA" id="ARBA00012167"/>
    </source>
</evidence>
<dbReference type="SFLD" id="SFLDG01383">
    <property type="entry name" value="cyclic_pyranopterin_phosphate"/>
    <property type="match status" value="1"/>
</dbReference>
<protein>
    <recommendedName>
        <fullName evidence="2">GTP 3',8-cyclase</fullName>
        <ecNumber evidence="2">4.1.99.22</ecNumber>
    </recommendedName>
</protein>
<comment type="caution">
    <text evidence="14">The sequence shown here is derived from an EMBL/GenBank/DDBJ whole genome shotgun (WGS) entry which is preliminary data.</text>
</comment>
<dbReference type="InterPro" id="IPR010505">
    <property type="entry name" value="MoaA_twitch"/>
</dbReference>
<comment type="catalytic activity">
    <reaction evidence="12">
        <text>GTP + AH2 + S-adenosyl-L-methionine = (8S)-3',8-cyclo-7,8-dihydroguanosine 5'-triphosphate + 5'-deoxyadenosine + L-methionine + A + H(+)</text>
        <dbReference type="Rhea" id="RHEA:49576"/>
        <dbReference type="ChEBI" id="CHEBI:13193"/>
        <dbReference type="ChEBI" id="CHEBI:15378"/>
        <dbReference type="ChEBI" id="CHEBI:17319"/>
        <dbReference type="ChEBI" id="CHEBI:17499"/>
        <dbReference type="ChEBI" id="CHEBI:37565"/>
        <dbReference type="ChEBI" id="CHEBI:57844"/>
        <dbReference type="ChEBI" id="CHEBI:59789"/>
        <dbReference type="ChEBI" id="CHEBI:131766"/>
        <dbReference type="EC" id="4.1.99.22"/>
    </reaction>
</comment>
<evidence type="ECO:0000256" key="4">
    <source>
        <dbReference type="ARBA" id="ARBA00022691"/>
    </source>
</evidence>
<dbReference type="InterPro" id="IPR013483">
    <property type="entry name" value="MoaA"/>
</dbReference>
<evidence type="ECO:0000256" key="9">
    <source>
        <dbReference type="ARBA" id="ARBA00023134"/>
    </source>
</evidence>
<dbReference type="SMART" id="SM00729">
    <property type="entry name" value="Elp3"/>
    <property type="match status" value="1"/>
</dbReference>
<dbReference type="GO" id="GO:0061799">
    <property type="term" value="F:cyclic pyranopterin monophosphate synthase activity"/>
    <property type="evidence" value="ECO:0007669"/>
    <property type="project" value="TreeGrafter"/>
</dbReference>
<dbReference type="GO" id="GO:0005525">
    <property type="term" value="F:GTP binding"/>
    <property type="evidence" value="ECO:0007669"/>
    <property type="project" value="UniProtKB-KW"/>
</dbReference>
<dbReference type="Gene3D" id="3.20.20.70">
    <property type="entry name" value="Aldolase class I"/>
    <property type="match status" value="1"/>
</dbReference>
<dbReference type="PANTHER" id="PTHR22960">
    <property type="entry name" value="MOLYBDOPTERIN COFACTOR SYNTHESIS PROTEIN A"/>
    <property type="match status" value="1"/>
</dbReference>
<dbReference type="Pfam" id="PF06463">
    <property type="entry name" value="Mob_synth_C"/>
    <property type="match status" value="1"/>
</dbReference>
<dbReference type="InterPro" id="IPR007197">
    <property type="entry name" value="rSAM"/>
</dbReference>
<dbReference type="InterPro" id="IPR040064">
    <property type="entry name" value="MoaA-like"/>
</dbReference>
<keyword evidence="5" id="KW-0479">Metal-binding</keyword>
<keyword evidence="7" id="KW-0408">Iron</keyword>
<dbReference type="EC" id="4.1.99.22" evidence="2"/>
<keyword evidence="3" id="KW-0004">4Fe-4S</keyword>
<evidence type="ECO:0000256" key="7">
    <source>
        <dbReference type="ARBA" id="ARBA00023004"/>
    </source>
</evidence>
<dbReference type="GO" id="GO:0006777">
    <property type="term" value="P:Mo-molybdopterin cofactor biosynthetic process"/>
    <property type="evidence" value="ECO:0007669"/>
    <property type="project" value="UniProtKB-KW"/>
</dbReference>
<dbReference type="GO" id="GO:0061798">
    <property type="term" value="F:GTP 3',8'-cyclase activity"/>
    <property type="evidence" value="ECO:0007669"/>
    <property type="project" value="UniProtKB-EC"/>
</dbReference>
<keyword evidence="16" id="KW-1185">Reference proteome</keyword>
<keyword evidence="10" id="KW-0501">Molybdenum cofactor biosynthesis</keyword>
<evidence type="ECO:0000313" key="16">
    <source>
        <dbReference type="Proteomes" id="UP000266441"/>
    </source>
</evidence>
<dbReference type="UniPathway" id="UPA00344"/>
<dbReference type="PROSITE" id="PS01305">
    <property type="entry name" value="MOAA_NIFB_PQQE"/>
    <property type="match status" value="1"/>
</dbReference>
<dbReference type="SFLD" id="SFLDG01386">
    <property type="entry name" value="main_SPASM_domain-containing"/>
    <property type="match status" value="1"/>
</dbReference>
<keyword evidence="9" id="KW-0342">GTP-binding</keyword>
<keyword evidence="6" id="KW-0547">Nucleotide-binding</keyword>
<evidence type="ECO:0000256" key="8">
    <source>
        <dbReference type="ARBA" id="ARBA00023014"/>
    </source>
</evidence>
<evidence type="ECO:0000256" key="1">
    <source>
        <dbReference type="ARBA" id="ARBA00001966"/>
    </source>
</evidence>
<evidence type="ECO:0000259" key="13">
    <source>
        <dbReference type="PROSITE" id="PS51918"/>
    </source>
</evidence>
<dbReference type="InterPro" id="IPR058240">
    <property type="entry name" value="rSAM_sf"/>
</dbReference>
<dbReference type="InterPro" id="IPR050105">
    <property type="entry name" value="MoCo_biosynth_MoaA/MoaC"/>
</dbReference>
<dbReference type="SFLD" id="SFLDS00029">
    <property type="entry name" value="Radical_SAM"/>
    <property type="match status" value="1"/>
</dbReference>